<dbReference type="PANTHER" id="PTHR33841">
    <property type="entry name" value="DNA METHYLTRANSFERASE YEEA-RELATED"/>
    <property type="match status" value="1"/>
</dbReference>
<dbReference type="PANTHER" id="PTHR33841:SF6">
    <property type="entry name" value="TYPE II METHYLTRANSFERASE M.HINDII"/>
    <property type="match status" value="1"/>
</dbReference>
<dbReference type="InterPro" id="IPR050953">
    <property type="entry name" value="N4_N6_ade-DNA_methylase"/>
</dbReference>
<dbReference type="GO" id="GO:0009007">
    <property type="term" value="F:site-specific DNA-methyltransferase (adenine-specific) activity"/>
    <property type="evidence" value="ECO:0007669"/>
    <property type="project" value="UniProtKB-EC"/>
</dbReference>
<dbReference type="RefSeq" id="WP_076554645.1">
    <property type="nucleotide sequence ID" value="NZ_FTNU01000002.1"/>
</dbReference>
<dbReference type="STRING" id="34061.B0189_02895"/>
<evidence type="ECO:0000313" key="7">
    <source>
        <dbReference type="EMBL" id="SIR80028.1"/>
    </source>
</evidence>
<evidence type="ECO:0000256" key="4">
    <source>
        <dbReference type="ARBA" id="ARBA00022747"/>
    </source>
</evidence>
<dbReference type="Proteomes" id="UP000187495">
    <property type="component" value="Unassembled WGS sequence"/>
</dbReference>
<dbReference type="GO" id="GO:0003677">
    <property type="term" value="F:DNA binding"/>
    <property type="evidence" value="ECO:0007669"/>
    <property type="project" value="UniProtKB-KW"/>
</dbReference>
<dbReference type="EMBL" id="FTNU01000002">
    <property type="protein sequence ID" value="SIR80028.1"/>
    <property type="molecule type" value="Genomic_DNA"/>
</dbReference>
<organism evidence="7 8">
    <name type="scientific">Moraxella cuniculi DSM 21768</name>
    <dbReference type="NCBI Taxonomy" id="1122245"/>
    <lineage>
        <taxon>Bacteria</taxon>
        <taxon>Pseudomonadati</taxon>
        <taxon>Pseudomonadota</taxon>
        <taxon>Gammaproteobacteria</taxon>
        <taxon>Moraxellales</taxon>
        <taxon>Moraxellaceae</taxon>
        <taxon>Moraxella</taxon>
    </lineage>
</organism>
<reference evidence="8" key="1">
    <citation type="submission" date="2017-01" db="EMBL/GenBank/DDBJ databases">
        <authorList>
            <person name="Varghese N."/>
            <person name="Submissions S."/>
        </authorList>
    </citation>
    <scope>NUCLEOTIDE SEQUENCE [LARGE SCALE GENOMIC DNA]</scope>
    <source>
        <strain evidence="8">DSM 21768</strain>
    </source>
</reference>
<accession>A0A1N7DW57</accession>
<dbReference type="GO" id="GO:0009307">
    <property type="term" value="P:DNA restriction-modification system"/>
    <property type="evidence" value="ECO:0007669"/>
    <property type="project" value="UniProtKB-KW"/>
</dbReference>
<keyword evidence="3" id="KW-0808">Transferase</keyword>
<evidence type="ECO:0000256" key="2">
    <source>
        <dbReference type="ARBA" id="ARBA00022603"/>
    </source>
</evidence>
<protein>
    <recommendedName>
        <fullName evidence="1">site-specific DNA-methyltransferase (adenine-specific)</fullName>
        <ecNumber evidence="1">2.1.1.72</ecNumber>
    </recommendedName>
</protein>
<gene>
    <name evidence="7" type="ORF">SAMN02745664_102169</name>
</gene>
<dbReference type="InterPro" id="IPR029063">
    <property type="entry name" value="SAM-dependent_MTases_sf"/>
</dbReference>
<evidence type="ECO:0000256" key="6">
    <source>
        <dbReference type="ARBA" id="ARBA00047942"/>
    </source>
</evidence>
<dbReference type="AlphaFoldDB" id="A0A1N7DW57"/>
<keyword evidence="8" id="KW-1185">Reference proteome</keyword>
<evidence type="ECO:0000256" key="5">
    <source>
        <dbReference type="ARBA" id="ARBA00023125"/>
    </source>
</evidence>
<keyword evidence="4" id="KW-0680">Restriction system</keyword>
<proteinExistence type="predicted"/>
<evidence type="ECO:0000313" key="8">
    <source>
        <dbReference type="Proteomes" id="UP000187495"/>
    </source>
</evidence>
<dbReference type="GO" id="GO:0032259">
    <property type="term" value="P:methylation"/>
    <property type="evidence" value="ECO:0007669"/>
    <property type="project" value="UniProtKB-KW"/>
</dbReference>
<dbReference type="SUPFAM" id="SSF53335">
    <property type="entry name" value="S-adenosyl-L-methionine-dependent methyltransferases"/>
    <property type="match status" value="1"/>
</dbReference>
<comment type="catalytic activity">
    <reaction evidence="6">
        <text>a 2'-deoxyadenosine in DNA + S-adenosyl-L-methionine = an N(6)-methyl-2'-deoxyadenosine in DNA + S-adenosyl-L-homocysteine + H(+)</text>
        <dbReference type="Rhea" id="RHEA:15197"/>
        <dbReference type="Rhea" id="RHEA-COMP:12418"/>
        <dbReference type="Rhea" id="RHEA-COMP:12419"/>
        <dbReference type="ChEBI" id="CHEBI:15378"/>
        <dbReference type="ChEBI" id="CHEBI:57856"/>
        <dbReference type="ChEBI" id="CHEBI:59789"/>
        <dbReference type="ChEBI" id="CHEBI:90615"/>
        <dbReference type="ChEBI" id="CHEBI:90616"/>
        <dbReference type="EC" id="2.1.1.72"/>
    </reaction>
</comment>
<keyword evidence="5" id="KW-0238">DNA-binding</keyword>
<name>A0A1N7DW57_9GAMM</name>
<evidence type="ECO:0000256" key="1">
    <source>
        <dbReference type="ARBA" id="ARBA00011900"/>
    </source>
</evidence>
<keyword evidence="2" id="KW-0489">Methyltransferase</keyword>
<sequence length="209" mass="23848">MQVKSKQRVADFGEVYTNEREVNAMLDLVADQAANPEKTFLEPACGTGNFLSAILARKLDAVAQKHKKIQLNYERNAVLAVTSLYGIELLPDNVAECRQRLLTQFCEHYQRHYPNSFKVEYCRAVELILSKNILCGDALTLKTADGQDIIFTEWKVVRWQVQRRDFVYRDLVDNLSDLPLFSDEGNPAFIPQPTNTEYPLTTFLELGNA</sequence>
<dbReference type="EC" id="2.1.1.72" evidence="1"/>
<dbReference type="Gene3D" id="3.40.50.150">
    <property type="entry name" value="Vaccinia Virus protein VP39"/>
    <property type="match status" value="1"/>
</dbReference>
<evidence type="ECO:0000256" key="3">
    <source>
        <dbReference type="ARBA" id="ARBA00022679"/>
    </source>
</evidence>